<evidence type="ECO:0000256" key="5">
    <source>
        <dbReference type="ARBA" id="ARBA00022989"/>
    </source>
</evidence>
<keyword evidence="4 8" id="KW-0812">Transmembrane</keyword>
<feature type="transmembrane region" description="Helical" evidence="8">
    <location>
        <begin position="1219"/>
        <end position="1243"/>
    </location>
</feature>
<feature type="transmembrane region" description="Helical" evidence="8">
    <location>
        <begin position="1055"/>
        <end position="1077"/>
    </location>
</feature>
<evidence type="ECO:0000256" key="6">
    <source>
        <dbReference type="ARBA" id="ARBA00023136"/>
    </source>
</evidence>
<evidence type="ECO:0000256" key="8">
    <source>
        <dbReference type="SAM" id="Phobius"/>
    </source>
</evidence>
<evidence type="ECO:0000256" key="1">
    <source>
        <dbReference type="ARBA" id="ARBA00004141"/>
    </source>
</evidence>
<keyword evidence="3" id="KW-0813">Transport</keyword>
<organism evidence="11">
    <name type="scientific">Ostreococcus mediterraneus</name>
    <dbReference type="NCBI Taxonomy" id="1486918"/>
    <lineage>
        <taxon>Eukaryota</taxon>
        <taxon>Viridiplantae</taxon>
        <taxon>Chlorophyta</taxon>
        <taxon>Mamiellophyceae</taxon>
        <taxon>Mamiellales</taxon>
        <taxon>Bathycoccaceae</taxon>
        <taxon>Ostreococcus</taxon>
    </lineage>
</organism>
<accession>A0A6U0C669</accession>
<evidence type="ECO:0000256" key="7">
    <source>
        <dbReference type="SAM" id="MobiDB-lite"/>
    </source>
</evidence>
<evidence type="ECO:0008006" key="12">
    <source>
        <dbReference type="Google" id="ProtNLM"/>
    </source>
</evidence>
<protein>
    <recommendedName>
        <fullName evidence="12">ERD4-related membrane protein</fullName>
    </recommendedName>
</protein>
<dbReference type="Pfam" id="PF02714">
    <property type="entry name" value="RSN1_7TM"/>
    <property type="match status" value="1"/>
</dbReference>
<feature type="compositionally biased region" description="Polar residues" evidence="7">
    <location>
        <begin position="349"/>
        <end position="362"/>
    </location>
</feature>
<evidence type="ECO:0000256" key="3">
    <source>
        <dbReference type="ARBA" id="ARBA00022448"/>
    </source>
</evidence>
<keyword evidence="6 8" id="KW-0472">Membrane</keyword>
<dbReference type="GO" id="GO:0005886">
    <property type="term" value="C:plasma membrane"/>
    <property type="evidence" value="ECO:0007669"/>
    <property type="project" value="TreeGrafter"/>
</dbReference>
<feature type="transmembrane region" description="Helical" evidence="8">
    <location>
        <begin position="24"/>
        <end position="42"/>
    </location>
</feature>
<feature type="compositionally biased region" description="Low complexity" evidence="7">
    <location>
        <begin position="363"/>
        <end position="377"/>
    </location>
</feature>
<feature type="transmembrane region" description="Helical" evidence="8">
    <location>
        <begin position="957"/>
        <end position="977"/>
    </location>
</feature>
<sequence length="1355" mass="149468">MSSSSSTSCTGSACVRFATTDRDIYVGLSIYFGIAIAGLLLFGGGRHVMPIYFGRLRLRNLTAPPPPFMRTYHDTTKKVGCVRRTMSYYFGWIPHVLNVDDKTLIATAGLDAFAFLRVCQFGLQLFLPLTILSLTVLLPIHNHGTDLQRQHEEYLLATNSTEASALSGLLLTTVANLEPGLDIFWLHCVVMWVVIWYTTWLLTQHTATFVVLRTLYLTTRGDTNLWRAVHQPSSVVEQLLMQGANQSAEIDSEELKRFKSADSDDIAVVRDALADMDELEEDASPTLLSDAVKTTRSILSSITTKADRIVHSVKFLDRESTHQTASSPNLVHPGEGLADANVKSVKVPSPSTKLTPMMSSAHLTPATTSTRRLTTPPMESKNIAQTLKGAGVLKPSLTTPRSSETEKTSTFRTRLSTPTSAELSRDGPLTPVLGGATTGDAPSSSGVRKSIREPGPVIESFQNTSDSIDDTFDLSINPPASEPPTANARRARKLRLGSFGSLGQVPASVSQALQNEQAGLHKVTSVEDLAKRQLMASVMLRNDGELATSSFDLAELTSPTASPRRAKHRRAPTREDIITAGDVALTPAVKRALARVKSLEDAGESVRVGGMGETGVQVRAETAIAHEWWCGLEITSEHADSRRTHKNMQSETASAPPVEQKMSSGAKSSPRNLEDAFSAIENEDVDPSSPVTRASQQCGDYLIDAPAAVPDVTSARTVNAYDIRTKQIVSVWAASYTVLITDIPFVRGVNDNGEEVRVRGLREVESTLEYIFGDEFRGLIPIFDHRPVDALLDSRDATRNSIAKILMTLAREGILPQTNTYKDDACEWKFGANTHMASYVKLGYNWDMFEDLFKDVLEPPKGIKSLPLTEQLRILEVQLRAIDEAVVTVRKNTWEGSPGPSCFAVFENQVAASTAAQCVISRATNRVYRAFPAPGPDDVNWQTLLNKTEDNRVNAMMAWPFILTLIFFPTGMFATIVTSVCQVQSDSSTADITGFLDWYCSDDAKVYAGLISGVLPPVLLTLWEVFVISFYMLYLVQKQNAHASLSATDRRFLRFYWIWSLINVLIGGIFGGAFSLFQTTFTANVTFADVQTNFGRVLPLSSNFFLLFIVFRAIYLPVQRLLLPHPGAICMAADIFWCQRRGKCARTPRDKTLLYSPRAVRMGREIGVFMLVMLLGLTFVCVAPLIPLAAVVFFISNFIIWRYHVLYVYERGYESNGAVWFTITQLVILSLLISQTFVSCVLFSKEAYIQGAVLYATVPYYLFHYYGILRRKYGGASCWSVPLSEAMAAPPTDFGGEIYTHAALRPAAEGWYPDIGKVWRGYPGVTAKNNSRSRGDSRGFIHLLFKSRTKYGKGA</sequence>
<evidence type="ECO:0000259" key="9">
    <source>
        <dbReference type="Pfam" id="PF02714"/>
    </source>
</evidence>
<feature type="transmembrane region" description="Helical" evidence="8">
    <location>
        <begin position="1166"/>
        <end position="1199"/>
    </location>
</feature>
<comment type="subcellular location">
    <subcellularLocation>
        <location evidence="1">Membrane</location>
        <topology evidence="1">Multi-pass membrane protein</topology>
    </subcellularLocation>
</comment>
<evidence type="ECO:0000256" key="4">
    <source>
        <dbReference type="ARBA" id="ARBA00022692"/>
    </source>
</evidence>
<gene>
    <name evidence="11" type="ORF">OMED0936_LOCUS760</name>
</gene>
<dbReference type="InterPro" id="IPR003864">
    <property type="entry name" value="CSC1/OSCA1-like_7TM"/>
</dbReference>
<evidence type="ECO:0000313" key="11">
    <source>
        <dbReference type="EMBL" id="CAD8727836.1"/>
    </source>
</evidence>
<dbReference type="PANTHER" id="PTHR13018">
    <property type="entry name" value="PROBABLE MEMBRANE PROTEIN DUF221-RELATED"/>
    <property type="match status" value="1"/>
</dbReference>
<feature type="domain" description="CSC1/OSCA1-like 7TM region" evidence="9">
    <location>
        <begin position="961"/>
        <end position="1239"/>
    </location>
</feature>
<dbReference type="Pfam" id="PF13967">
    <property type="entry name" value="RSN1_TM"/>
    <property type="match status" value="1"/>
</dbReference>
<proteinExistence type="inferred from homology"/>
<feature type="domain" description="CSC1/OSCA1-like N-terminal transmembrane" evidence="10">
    <location>
        <begin position="24"/>
        <end position="204"/>
    </location>
</feature>
<evidence type="ECO:0000259" key="10">
    <source>
        <dbReference type="Pfam" id="PF13967"/>
    </source>
</evidence>
<dbReference type="InterPro" id="IPR045122">
    <property type="entry name" value="Csc1-like"/>
</dbReference>
<dbReference type="EMBL" id="HBFF01000948">
    <property type="protein sequence ID" value="CAD8727836.1"/>
    <property type="molecule type" value="Transcribed_RNA"/>
</dbReference>
<keyword evidence="5 8" id="KW-1133">Transmembrane helix</keyword>
<feature type="transmembrane region" description="Helical" evidence="8">
    <location>
        <begin position="1006"/>
        <end position="1034"/>
    </location>
</feature>
<feature type="region of interest" description="Disordered" evidence="7">
    <location>
        <begin position="319"/>
        <end position="457"/>
    </location>
</feature>
<comment type="similarity">
    <text evidence="2">Belongs to the CSC1 (TC 1.A.17) family.</text>
</comment>
<feature type="compositionally biased region" description="Polar residues" evidence="7">
    <location>
        <begin position="661"/>
        <end position="671"/>
    </location>
</feature>
<feature type="region of interest" description="Disordered" evidence="7">
    <location>
        <begin position="640"/>
        <end position="672"/>
    </location>
</feature>
<dbReference type="PANTHER" id="PTHR13018:SF5">
    <property type="entry name" value="RE44586P"/>
    <property type="match status" value="1"/>
</dbReference>
<name>A0A6U0C669_9CHLO</name>
<dbReference type="GO" id="GO:0005227">
    <property type="term" value="F:calcium-activated cation channel activity"/>
    <property type="evidence" value="ECO:0007669"/>
    <property type="project" value="InterPro"/>
</dbReference>
<feature type="transmembrane region" description="Helical" evidence="8">
    <location>
        <begin position="1097"/>
        <end position="1115"/>
    </location>
</feature>
<dbReference type="InterPro" id="IPR032880">
    <property type="entry name" value="CSC1/OSCA1-like_N"/>
</dbReference>
<feature type="compositionally biased region" description="Polar residues" evidence="7">
    <location>
        <begin position="410"/>
        <end position="422"/>
    </location>
</feature>
<evidence type="ECO:0000256" key="2">
    <source>
        <dbReference type="ARBA" id="ARBA00007779"/>
    </source>
</evidence>
<reference evidence="11" key="1">
    <citation type="submission" date="2021-01" db="EMBL/GenBank/DDBJ databases">
        <authorList>
            <person name="Corre E."/>
            <person name="Pelletier E."/>
            <person name="Niang G."/>
            <person name="Scheremetjew M."/>
            <person name="Finn R."/>
            <person name="Kale V."/>
            <person name="Holt S."/>
            <person name="Cochrane G."/>
            <person name="Meng A."/>
            <person name="Brown T."/>
            <person name="Cohen L."/>
        </authorList>
    </citation>
    <scope>NUCLEOTIDE SEQUENCE</scope>
    <source>
        <strain evidence="11">Clade-D-RCC2573</strain>
    </source>
</reference>